<feature type="transmembrane region" description="Helical" evidence="1">
    <location>
        <begin position="120"/>
        <end position="141"/>
    </location>
</feature>
<keyword evidence="1" id="KW-0472">Membrane</keyword>
<accession>A0A6J4VEC5</accession>
<name>A0A6J4VEC5_9BACT</name>
<organism evidence="2">
    <name type="scientific">uncultured Thermomicrobiales bacterium</name>
    <dbReference type="NCBI Taxonomy" id="1645740"/>
    <lineage>
        <taxon>Bacteria</taxon>
        <taxon>Pseudomonadati</taxon>
        <taxon>Thermomicrobiota</taxon>
        <taxon>Thermomicrobia</taxon>
        <taxon>Thermomicrobiales</taxon>
        <taxon>environmental samples</taxon>
    </lineage>
</organism>
<feature type="transmembrane region" description="Helical" evidence="1">
    <location>
        <begin position="201"/>
        <end position="225"/>
    </location>
</feature>
<dbReference type="EMBL" id="CADCWM010000645">
    <property type="protein sequence ID" value="CAA9573867.1"/>
    <property type="molecule type" value="Genomic_DNA"/>
</dbReference>
<keyword evidence="1" id="KW-0812">Transmembrane</keyword>
<feature type="transmembrane region" description="Helical" evidence="1">
    <location>
        <begin position="147"/>
        <end position="167"/>
    </location>
</feature>
<evidence type="ECO:0000313" key="2">
    <source>
        <dbReference type="EMBL" id="CAA9573867.1"/>
    </source>
</evidence>
<feature type="transmembrane region" description="Helical" evidence="1">
    <location>
        <begin position="6"/>
        <end position="23"/>
    </location>
</feature>
<dbReference type="PANTHER" id="PTHR36434:SF1">
    <property type="entry name" value="MEMBRANE PROTEASE YUGP-RELATED"/>
    <property type="match status" value="1"/>
</dbReference>
<dbReference type="PANTHER" id="PTHR36434">
    <property type="entry name" value="MEMBRANE PROTEASE YUGP-RELATED"/>
    <property type="match status" value="1"/>
</dbReference>
<dbReference type="InterPro" id="IPR007395">
    <property type="entry name" value="Zn_peptidase_2"/>
</dbReference>
<evidence type="ECO:0000256" key="1">
    <source>
        <dbReference type="SAM" id="Phobius"/>
    </source>
</evidence>
<sequence>MFFDPVYFLFMIPGLLVMLLAQWKLRSTYATYRELPNRRGLTGAQAAEAVMRQGGVYDVGIEPIAGELTDHFDPRAKVLRLSAPIYSGRSIAALAVAAHEAGHAVQQHVAYAPMALRTGLVPVVNIGSNFGFLVLFGGLFLQSPTLAWAGVLLFGASTLFALVTLPVEYNASARARELLEGAGLVTRDEVDGVRTMLNAAAYTYVASFAASLLTLLYYIMLVAGVGRSREE</sequence>
<dbReference type="AlphaFoldDB" id="A0A6J4VEC5"/>
<gene>
    <name evidence="2" type="ORF">AVDCRST_MAG88-2618</name>
</gene>
<dbReference type="Pfam" id="PF04298">
    <property type="entry name" value="Zn_peptidase_2"/>
    <property type="match status" value="1"/>
</dbReference>
<protein>
    <submittedName>
        <fullName evidence="2">Probable metal-dependent peptidase</fullName>
    </submittedName>
</protein>
<keyword evidence="1" id="KW-1133">Transmembrane helix</keyword>
<proteinExistence type="predicted"/>
<reference evidence="2" key="1">
    <citation type="submission" date="2020-02" db="EMBL/GenBank/DDBJ databases">
        <authorList>
            <person name="Meier V. D."/>
        </authorList>
    </citation>
    <scope>NUCLEOTIDE SEQUENCE</scope>
    <source>
        <strain evidence="2">AVDCRST_MAG88</strain>
    </source>
</reference>